<dbReference type="Gene3D" id="1.10.472.10">
    <property type="entry name" value="Cyclin-like"/>
    <property type="match status" value="2"/>
</dbReference>
<keyword evidence="3" id="KW-0131">Cell cycle</keyword>
<evidence type="ECO:0008006" key="9">
    <source>
        <dbReference type="Google" id="ProtNLM"/>
    </source>
</evidence>
<evidence type="ECO:0000313" key="7">
    <source>
        <dbReference type="EMBL" id="KAK4770981.1"/>
    </source>
</evidence>
<evidence type="ECO:0000256" key="4">
    <source>
        <dbReference type="RuleBase" id="RU000383"/>
    </source>
</evidence>
<evidence type="ECO:0000256" key="2">
    <source>
        <dbReference type="ARBA" id="ARBA00023127"/>
    </source>
</evidence>
<evidence type="ECO:0000259" key="6">
    <source>
        <dbReference type="SMART" id="SM01332"/>
    </source>
</evidence>
<reference evidence="7 8" key="1">
    <citation type="journal article" date="2023" name="Hortic Res">
        <title>Pangenome of water caltrop reveals structural variations and asymmetric subgenome divergence after allopolyploidization.</title>
        <authorList>
            <person name="Zhang X."/>
            <person name="Chen Y."/>
            <person name="Wang L."/>
            <person name="Yuan Y."/>
            <person name="Fang M."/>
            <person name="Shi L."/>
            <person name="Lu R."/>
            <person name="Comes H.P."/>
            <person name="Ma Y."/>
            <person name="Chen Y."/>
            <person name="Huang G."/>
            <person name="Zhou Y."/>
            <person name="Zheng Z."/>
            <person name="Qiu Y."/>
        </authorList>
    </citation>
    <scope>NUCLEOTIDE SEQUENCE [LARGE SCALE GENOMIC DNA]</scope>
    <source>
        <tissue evidence="7">Roots</tissue>
    </source>
</reference>
<keyword evidence="2 4" id="KW-0195">Cyclin</keyword>
<protein>
    <recommendedName>
        <fullName evidence="9">Cyclin D3</fullName>
    </recommendedName>
</protein>
<comment type="caution">
    <text evidence="7">The sequence shown here is derived from an EMBL/GenBank/DDBJ whole genome shotgun (WGS) entry which is preliminary data.</text>
</comment>
<accession>A0AAN7KPI8</accession>
<dbReference type="InterPro" id="IPR004367">
    <property type="entry name" value="Cyclin_C-dom"/>
</dbReference>
<feature type="domain" description="Cyclin-like" evidence="5">
    <location>
        <begin position="37"/>
        <end position="127"/>
    </location>
</feature>
<dbReference type="InterPro" id="IPR006671">
    <property type="entry name" value="Cyclin_N"/>
</dbReference>
<evidence type="ECO:0000313" key="8">
    <source>
        <dbReference type="Proteomes" id="UP001345219"/>
    </source>
</evidence>
<keyword evidence="8" id="KW-1185">Reference proteome</keyword>
<sequence length="292" mass="31967">MEDDLSWEDDELAHMLSSQSRPEIRPEMSPFRRGAVDLVLELHGHCGFSSITAVLAVDYLDRFLSSGCNSQQNTAPWQGHLTGAACLSLAAKVVETAVPLLPDLQGDEGAYFFHAKTIKRMELLVLSRLQWRMNPVTPLSFLDHISRRLHFRDPRLCGEFLRMYECLLLSVLSDIGLLQFPPSVVAAATTLQVIGGLENAGLGEECLSDLLGILANDKENLESCRQLISEHVSTAAAGTLGPLPRPNKWNHRRGVVDCACLRSDSCNDSSAVVPLPSIPSPAAVPFTKDHCL</sequence>
<proteinExistence type="inferred from homology"/>
<dbReference type="EMBL" id="JAXIOK010000005">
    <property type="protein sequence ID" value="KAK4770981.1"/>
    <property type="molecule type" value="Genomic_DNA"/>
</dbReference>
<feature type="domain" description="Cyclin C-terminal" evidence="6">
    <location>
        <begin position="136"/>
        <end position="265"/>
    </location>
</feature>
<keyword evidence="1" id="KW-0132">Cell division</keyword>
<comment type="similarity">
    <text evidence="4">Belongs to the cyclin family.</text>
</comment>
<dbReference type="SMART" id="SM00385">
    <property type="entry name" value="CYCLIN"/>
    <property type="match status" value="1"/>
</dbReference>
<dbReference type="PANTHER" id="PTHR10177">
    <property type="entry name" value="CYCLINS"/>
    <property type="match status" value="1"/>
</dbReference>
<dbReference type="CDD" id="cd20543">
    <property type="entry name" value="CYCLIN_AtCycD-like_rpt1"/>
    <property type="match status" value="1"/>
</dbReference>
<dbReference type="AlphaFoldDB" id="A0AAN7KPI8"/>
<name>A0AAN7KPI8_9MYRT</name>
<evidence type="ECO:0000256" key="1">
    <source>
        <dbReference type="ARBA" id="ARBA00022618"/>
    </source>
</evidence>
<evidence type="ECO:0000256" key="3">
    <source>
        <dbReference type="ARBA" id="ARBA00023306"/>
    </source>
</evidence>
<dbReference type="InterPro" id="IPR036915">
    <property type="entry name" value="Cyclin-like_sf"/>
</dbReference>
<dbReference type="CDD" id="cd20544">
    <property type="entry name" value="CYCLIN_AtCycD-like_rpt2"/>
    <property type="match status" value="1"/>
</dbReference>
<dbReference type="SMART" id="SM01332">
    <property type="entry name" value="Cyclin_C"/>
    <property type="match status" value="1"/>
</dbReference>
<dbReference type="Proteomes" id="UP001345219">
    <property type="component" value="Chromosome 24"/>
</dbReference>
<dbReference type="Pfam" id="PF02984">
    <property type="entry name" value="Cyclin_C"/>
    <property type="match status" value="1"/>
</dbReference>
<dbReference type="InterPro" id="IPR013763">
    <property type="entry name" value="Cyclin-like_dom"/>
</dbReference>
<gene>
    <name evidence="7" type="ORF">SAY87_031513</name>
</gene>
<dbReference type="SUPFAM" id="SSF47954">
    <property type="entry name" value="Cyclin-like"/>
    <property type="match status" value="2"/>
</dbReference>
<dbReference type="InterPro" id="IPR039361">
    <property type="entry name" value="Cyclin"/>
</dbReference>
<dbReference type="Pfam" id="PF00134">
    <property type="entry name" value="Cyclin_N"/>
    <property type="match status" value="1"/>
</dbReference>
<evidence type="ECO:0000259" key="5">
    <source>
        <dbReference type="SMART" id="SM00385"/>
    </source>
</evidence>
<dbReference type="GO" id="GO:0051301">
    <property type="term" value="P:cell division"/>
    <property type="evidence" value="ECO:0007669"/>
    <property type="project" value="UniProtKB-KW"/>
</dbReference>
<organism evidence="7 8">
    <name type="scientific">Trapa incisa</name>
    <dbReference type="NCBI Taxonomy" id="236973"/>
    <lineage>
        <taxon>Eukaryota</taxon>
        <taxon>Viridiplantae</taxon>
        <taxon>Streptophyta</taxon>
        <taxon>Embryophyta</taxon>
        <taxon>Tracheophyta</taxon>
        <taxon>Spermatophyta</taxon>
        <taxon>Magnoliopsida</taxon>
        <taxon>eudicotyledons</taxon>
        <taxon>Gunneridae</taxon>
        <taxon>Pentapetalae</taxon>
        <taxon>rosids</taxon>
        <taxon>malvids</taxon>
        <taxon>Myrtales</taxon>
        <taxon>Lythraceae</taxon>
        <taxon>Trapa</taxon>
    </lineage>
</organism>